<gene>
    <name evidence="1" type="ORF">N7537_010553</name>
</gene>
<accession>A0AAD6DWD7</accession>
<proteinExistence type="predicted"/>
<name>A0AAD6DWD7_9EURO</name>
<evidence type="ECO:0000313" key="2">
    <source>
        <dbReference type="Proteomes" id="UP001213799"/>
    </source>
</evidence>
<dbReference type="AlphaFoldDB" id="A0AAD6DWD7"/>
<dbReference type="EMBL" id="JAQJAE010000005">
    <property type="protein sequence ID" value="KAJ5593649.1"/>
    <property type="molecule type" value="Genomic_DNA"/>
</dbReference>
<reference evidence="1" key="2">
    <citation type="submission" date="2023-01" db="EMBL/GenBank/DDBJ databases">
        <authorList>
            <person name="Petersen C."/>
        </authorList>
    </citation>
    <scope>NUCLEOTIDE SEQUENCE</scope>
    <source>
        <strain evidence="1">IBT 12815</strain>
    </source>
</reference>
<comment type="caution">
    <text evidence="1">The sequence shown here is derived from an EMBL/GenBank/DDBJ whole genome shotgun (WGS) entry which is preliminary data.</text>
</comment>
<organism evidence="1 2">
    <name type="scientific">Penicillium hordei</name>
    <dbReference type="NCBI Taxonomy" id="40994"/>
    <lineage>
        <taxon>Eukaryota</taxon>
        <taxon>Fungi</taxon>
        <taxon>Dikarya</taxon>
        <taxon>Ascomycota</taxon>
        <taxon>Pezizomycotina</taxon>
        <taxon>Eurotiomycetes</taxon>
        <taxon>Eurotiomycetidae</taxon>
        <taxon>Eurotiales</taxon>
        <taxon>Aspergillaceae</taxon>
        <taxon>Penicillium</taxon>
    </lineage>
</organism>
<dbReference type="GeneID" id="81591849"/>
<sequence length="150" mass="17409">TSVVEHTDQSDIDAPHPTYEINGLYILLCSIYHLLNDIDSTIWCFEHLSKQTFVYDPLLLRALKIGVLDPVLHAYFLERLRQIPIFDSVRFRERITCRVWLKGALFALDDEGYIMLTSSVYDIEAEARNLTFRNKSLGRRTVERNCGSQV</sequence>
<protein>
    <submittedName>
        <fullName evidence="1">Uncharacterized protein</fullName>
    </submittedName>
</protein>
<keyword evidence="2" id="KW-1185">Reference proteome</keyword>
<dbReference type="Proteomes" id="UP001213799">
    <property type="component" value="Unassembled WGS sequence"/>
</dbReference>
<reference evidence="1" key="1">
    <citation type="journal article" date="2023" name="IMA Fungus">
        <title>Comparative genomic study of the Penicillium genus elucidates a diverse pangenome and 15 lateral gene transfer events.</title>
        <authorList>
            <person name="Petersen C."/>
            <person name="Sorensen T."/>
            <person name="Nielsen M.R."/>
            <person name="Sondergaard T.E."/>
            <person name="Sorensen J.L."/>
            <person name="Fitzpatrick D.A."/>
            <person name="Frisvad J.C."/>
            <person name="Nielsen K.L."/>
        </authorList>
    </citation>
    <scope>NUCLEOTIDE SEQUENCE</scope>
    <source>
        <strain evidence="1">IBT 12815</strain>
    </source>
</reference>
<dbReference type="RefSeq" id="XP_056750275.1">
    <property type="nucleotide sequence ID" value="XM_056901607.1"/>
</dbReference>
<feature type="non-terminal residue" evidence="1">
    <location>
        <position position="150"/>
    </location>
</feature>
<evidence type="ECO:0000313" key="1">
    <source>
        <dbReference type="EMBL" id="KAJ5593649.1"/>
    </source>
</evidence>